<evidence type="ECO:0000313" key="1">
    <source>
        <dbReference type="EMBL" id="GAG80185.1"/>
    </source>
</evidence>
<name>X1ACK8_9ZZZZ</name>
<dbReference type="EMBL" id="BART01012374">
    <property type="protein sequence ID" value="GAG80185.1"/>
    <property type="molecule type" value="Genomic_DNA"/>
</dbReference>
<sequence>QYVIYNSLESEKIYLKQKTANNLKFGFIGILL</sequence>
<proteinExistence type="predicted"/>
<protein>
    <submittedName>
        <fullName evidence="1">Uncharacterized protein</fullName>
    </submittedName>
</protein>
<dbReference type="AlphaFoldDB" id="X1ACK8"/>
<comment type="caution">
    <text evidence="1">The sequence shown here is derived from an EMBL/GenBank/DDBJ whole genome shotgun (WGS) entry which is preliminary data.</text>
</comment>
<accession>X1ACK8</accession>
<gene>
    <name evidence="1" type="ORF">S01H4_25863</name>
</gene>
<reference evidence="1" key="1">
    <citation type="journal article" date="2014" name="Front. Microbiol.">
        <title>High frequency of phylogenetically diverse reductive dehalogenase-homologous genes in deep subseafloor sedimentary metagenomes.</title>
        <authorList>
            <person name="Kawai M."/>
            <person name="Futagami T."/>
            <person name="Toyoda A."/>
            <person name="Takaki Y."/>
            <person name="Nishi S."/>
            <person name="Hori S."/>
            <person name="Arai W."/>
            <person name="Tsubouchi T."/>
            <person name="Morono Y."/>
            <person name="Uchiyama I."/>
            <person name="Ito T."/>
            <person name="Fujiyama A."/>
            <person name="Inagaki F."/>
            <person name="Takami H."/>
        </authorList>
    </citation>
    <scope>NUCLEOTIDE SEQUENCE</scope>
    <source>
        <strain evidence="1">Expedition CK06-06</strain>
    </source>
</reference>
<feature type="non-terminal residue" evidence="1">
    <location>
        <position position="1"/>
    </location>
</feature>
<organism evidence="1">
    <name type="scientific">marine sediment metagenome</name>
    <dbReference type="NCBI Taxonomy" id="412755"/>
    <lineage>
        <taxon>unclassified sequences</taxon>
        <taxon>metagenomes</taxon>
        <taxon>ecological metagenomes</taxon>
    </lineage>
</organism>